<dbReference type="Pfam" id="PF01764">
    <property type="entry name" value="Lipase_3"/>
    <property type="match status" value="1"/>
</dbReference>
<dbReference type="GO" id="GO:0006629">
    <property type="term" value="P:lipid metabolic process"/>
    <property type="evidence" value="ECO:0007669"/>
    <property type="project" value="InterPro"/>
</dbReference>
<dbReference type="InterPro" id="IPR029058">
    <property type="entry name" value="AB_hydrolase_fold"/>
</dbReference>
<evidence type="ECO:0000259" key="1">
    <source>
        <dbReference type="Pfam" id="PF01764"/>
    </source>
</evidence>
<dbReference type="CDD" id="cd00519">
    <property type="entry name" value="Lipase_3"/>
    <property type="match status" value="1"/>
</dbReference>
<dbReference type="GO" id="GO:0016787">
    <property type="term" value="F:hydrolase activity"/>
    <property type="evidence" value="ECO:0007669"/>
    <property type="project" value="UniProtKB-KW"/>
</dbReference>
<dbReference type="OrthoDB" id="426718at2759"/>
<name>A0A1Y1VYT3_9FUNG</name>
<evidence type="ECO:0000313" key="3">
    <source>
        <dbReference type="Proteomes" id="UP000193922"/>
    </source>
</evidence>
<keyword evidence="3" id="KW-1185">Reference proteome</keyword>
<evidence type="ECO:0000313" key="2">
    <source>
        <dbReference type="EMBL" id="ORX66420.1"/>
    </source>
</evidence>
<feature type="domain" description="Fungal lipase-type" evidence="1">
    <location>
        <begin position="96"/>
        <end position="190"/>
    </location>
</feature>
<organism evidence="2 3">
    <name type="scientific">Linderina pennispora</name>
    <dbReference type="NCBI Taxonomy" id="61395"/>
    <lineage>
        <taxon>Eukaryota</taxon>
        <taxon>Fungi</taxon>
        <taxon>Fungi incertae sedis</taxon>
        <taxon>Zoopagomycota</taxon>
        <taxon>Kickxellomycotina</taxon>
        <taxon>Kickxellomycetes</taxon>
        <taxon>Kickxellales</taxon>
        <taxon>Kickxellaceae</taxon>
        <taxon>Linderina</taxon>
    </lineage>
</organism>
<dbReference type="AlphaFoldDB" id="A0A1Y1VYT3"/>
<comment type="caution">
    <text evidence="2">The sequence shown here is derived from an EMBL/GenBank/DDBJ whole genome shotgun (WGS) entry which is preliminary data.</text>
</comment>
<dbReference type="RefSeq" id="XP_040740408.1">
    <property type="nucleotide sequence ID" value="XM_040890624.1"/>
</dbReference>
<dbReference type="PANTHER" id="PTHR45856:SF25">
    <property type="entry name" value="FUNGAL LIPASE-LIKE DOMAIN-CONTAINING PROTEIN"/>
    <property type="match status" value="1"/>
</dbReference>
<dbReference type="EMBL" id="MCFD01000015">
    <property type="protein sequence ID" value="ORX66420.1"/>
    <property type="molecule type" value="Genomic_DNA"/>
</dbReference>
<proteinExistence type="predicted"/>
<gene>
    <name evidence="2" type="ORF">DL89DRAFT_295318</name>
</gene>
<accession>A0A1Y1VYT3</accession>
<dbReference type="Proteomes" id="UP000193922">
    <property type="component" value="Unassembled WGS sequence"/>
</dbReference>
<dbReference type="PANTHER" id="PTHR45856">
    <property type="entry name" value="ALPHA/BETA-HYDROLASES SUPERFAMILY PROTEIN"/>
    <property type="match status" value="1"/>
</dbReference>
<protein>
    <submittedName>
        <fullName evidence="2">Alpha/beta-hydrolase</fullName>
    </submittedName>
</protein>
<reference evidence="2 3" key="1">
    <citation type="submission" date="2016-07" db="EMBL/GenBank/DDBJ databases">
        <title>Pervasive Adenine N6-methylation of Active Genes in Fungi.</title>
        <authorList>
            <consortium name="DOE Joint Genome Institute"/>
            <person name="Mondo S.J."/>
            <person name="Dannebaum R.O."/>
            <person name="Kuo R.C."/>
            <person name="Labutti K."/>
            <person name="Haridas S."/>
            <person name="Kuo A."/>
            <person name="Salamov A."/>
            <person name="Ahrendt S.R."/>
            <person name="Lipzen A."/>
            <person name="Sullivan W."/>
            <person name="Andreopoulos W.B."/>
            <person name="Clum A."/>
            <person name="Lindquist E."/>
            <person name="Daum C."/>
            <person name="Ramamoorthy G.K."/>
            <person name="Gryganskyi A."/>
            <person name="Culley D."/>
            <person name="Magnuson J.K."/>
            <person name="James T.Y."/>
            <person name="O'Malley M.A."/>
            <person name="Stajich J.E."/>
            <person name="Spatafora J.W."/>
            <person name="Visel A."/>
            <person name="Grigoriev I.V."/>
        </authorList>
    </citation>
    <scope>NUCLEOTIDE SEQUENCE [LARGE SCALE GENOMIC DNA]</scope>
    <source>
        <strain evidence="2 3">ATCC 12442</strain>
    </source>
</reference>
<dbReference type="SUPFAM" id="SSF53474">
    <property type="entry name" value="alpha/beta-Hydrolases"/>
    <property type="match status" value="1"/>
</dbReference>
<dbReference type="InterPro" id="IPR051218">
    <property type="entry name" value="Sec_MonoDiacylglyc_Lipase"/>
</dbReference>
<dbReference type="InterPro" id="IPR002921">
    <property type="entry name" value="Fungal_lipase-type"/>
</dbReference>
<dbReference type="Gene3D" id="3.40.50.1820">
    <property type="entry name" value="alpha/beta hydrolase"/>
    <property type="match status" value="1"/>
</dbReference>
<sequence>MSRPVTTNYLSHYGHFANAAYHRFESWSDCAPCQEFDDIAQFNLTAAWSTTTMPAFSRGFVGVHSQRQEVVVVYRGTTHPMDVLADSQVIQPRYMASREIMKDALGKLVMEYPTYDVHFVGHSLGGAQATLAFLEAVSDTSSFGDIRLVTFGAPRVGNAVFAQYANAQLSSKHSALRVTHESDIIPHLPSSLLPKHYMHSDQETPSALPAHSRCSGTCTTTCTIPGLALTVPEYIRQSE</sequence>
<keyword evidence="2" id="KW-0378">Hydrolase</keyword>
<dbReference type="GeneID" id="63807272"/>